<proteinExistence type="predicted"/>
<name>A0A840SJZ0_9RHOB</name>
<organism evidence="2 3">
    <name type="scientific">Amaricoccus macauensis</name>
    <dbReference type="NCBI Taxonomy" id="57001"/>
    <lineage>
        <taxon>Bacteria</taxon>
        <taxon>Pseudomonadati</taxon>
        <taxon>Pseudomonadota</taxon>
        <taxon>Alphaproteobacteria</taxon>
        <taxon>Rhodobacterales</taxon>
        <taxon>Paracoccaceae</taxon>
        <taxon>Amaricoccus</taxon>
    </lineage>
</organism>
<comment type="caution">
    <text evidence="2">The sequence shown here is derived from an EMBL/GenBank/DDBJ whole genome shotgun (WGS) entry which is preliminary data.</text>
</comment>
<reference evidence="2 3" key="1">
    <citation type="submission" date="2020-08" db="EMBL/GenBank/DDBJ databases">
        <title>Genomic Encyclopedia of Type Strains, Phase IV (KMG-IV): sequencing the most valuable type-strain genomes for metagenomic binning, comparative biology and taxonomic classification.</title>
        <authorList>
            <person name="Goeker M."/>
        </authorList>
    </citation>
    <scope>NUCLEOTIDE SEQUENCE [LARGE SCALE GENOMIC DNA]</scope>
    <source>
        <strain evidence="2 3">DSM 101730</strain>
    </source>
</reference>
<dbReference type="EMBL" id="JACHFM010000001">
    <property type="protein sequence ID" value="MBB5221080.1"/>
    <property type="molecule type" value="Genomic_DNA"/>
</dbReference>
<dbReference type="Proteomes" id="UP000549457">
    <property type="component" value="Unassembled WGS sequence"/>
</dbReference>
<protein>
    <submittedName>
        <fullName evidence="2">CRP-like cAMP-binding protein</fullName>
    </submittedName>
</protein>
<dbReference type="InterPro" id="IPR012318">
    <property type="entry name" value="HTH_CRP"/>
</dbReference>
<evidence type="ECO:0000313" key="2">
    <source>
        <dbReference type="EMBL" id="MBB5221080.1"/>
    </source>
</evidence>
<keyword evidence="3" id="KW-1185">Reference proteome</keyword>
<dbReference type="RefSeq" id="WP_184147483.1">
    <property type="nucleotide sequence ID" value="NZ_JACHFM010000001.1"/>
</dbReference>
<dbReference type="PROSITE" id="PS51063">
    <property type="entry name" value="HTH_CRP_2"/>
    <property type="match status" value="1"/>
</dbReference>
<dbReference type="InterPro" id="IPR036388">
    <property type="entry name" value="WH-like_DNA-bd_sf"/>
</dbReference>
<evidence type="ECO:0000313" key="3">
    <source>
        <dbReference type="Proteomes" id="UP000549457"/>
    </source>
</evidence>
<gene>
    <name evidence="2" type="ORF">HNP73_001001</name>
</gene>
<dbReference type="SUPFAM" id="SSF46785">
    <property type="entry name" value="Winged helix' DNA-binding domain"/>
    <property type="match status" value="1"/>
</dbReference>
<accession>A0A840SJZ0</accession>
<dbReference type="GO" id="GO:0003677">
    <property type="term" value="F:DNA binding"/>
    <property type="evidence" value="ECO:0007669"/>
    <property type="project" value="InterPro"/>
</dbReference>
<dbReference type="InterPro" id="IPR036390">
    <property type="entry name" value="WH_DNA-bd_sf"/>
</dbReference>
<dbReference type="Gene3D" id="1.10.10.10">
    <property type="entry name" value="Winged helix-like DNA-binding domain superfamily/Winged helix DNA-binding domain"/>
    <property type="match status" value="1"/>
</dbReference>
<sequence length="102" mass="11468">MARREWLPTAARRGEPPPQPIELRLARLLLSLRGSAPGGSRDRIDVTQEVLAKILGCTRPTVNKKLWDLEQEGILHVFYGSVEISDPGRMTALSGQSDYFYF</sequence>
<dbReference type="SMART" id="SM00419">
    <property type="entry name" value="HTH_CRP"/>
    <property type="match status" value="1"/>
</dbReference>
<dbReference type="Pfam" id="PF13545">
    <property type="entry name" value="HTH_Crp_2"/>
    <property type="match status" value="1"/>
</dbReference>
<dbReference type="AlphaFoldDB" id="A0A840SJZ0"/>
<dbReference type="GO" id="GO:0006355">
    <property type="term" value="P:regulation of DNA-templated transcription"/>
    <property type="evidence" value="ECO:0007669"/>
    <property type="project" value="InterPro"/>
</dbReference>
<evidence type="ECO:0000259" key="1">
    <source>
        <dbReference type="PROSITE" id="PS51063"/>
    </source>
</evidence>
<feature type="domain" description="HTH crp-type" evidence="1">
    <location>
        <begin position="19"/>
        <end position="88"/>
    </location>
</feature>